<evidence type="ECO:0000256" key="6">
    <source>
        <dbReference type="SAM" id="Phobius"/>
    </source>
</evidence>
<feature type="transmembrane region" description="Helical" evidence="6">
    <location>
        <begin position="280"/>
        <end position="299"/>
    </location>
</feature>
<proteinExistence type="predicted"/>
<dbReference type="SUPFAM" id="SSF103473">
    <property type="entry name" value="MFS general substrate transporter"/>
    <property type="match status" value="1"/>
</dbReference>
<dbReference type="InterPro" id="IPR001958">
    <property type="entry name" value="Tet-R_TetA/multi-R_MdtG-like"/>
</dbReference>
<dbReference type="AlphaFoldDB" id="A0A429X5B1"/>
<feature type="transmembrane region" description="Helical" evidence="6">
    <location>
        <begin position="370"/>
        <end position="389"/>
    </location>
</feature>
<keyword evidence="3 6" id="KW-0812">Transmembrane</keyword>
<evidence type="ECO:0000313" key="8">
    <source>
        <dbReference type="EMBL" id="RST58615.1"/>
    </source>
</evidence>
<evidence type="ECO:0000256" key="4">
    <source>
        <dbReference type="ARBA" id="ARBA00022989"/>
    </source>
</evidence>
<protein>
    <submittedName>
        <fullName evidence="8">MFS transporter</fullName>
    </submittedName>
</protein>
<dbReference type="InterPro" id="IPR011701">
    <property type="entry name" value="MFS"/>
</dbReference>
<evidence type="ECO:0000313" key="9">
    <source>
        <dbReference type="Proteomes" id="UP000287296"/>
    </source>
</evidence>
<comment type="caution">
    <text evidence="8">The sequence shown here is derived from an EMBL/GenBank/DDBJ whole genome shotgun (WGS) entry which is preliminary data.</text>
</comment>
<dbReference type="PROSITE" id="PS50850">
    <property type="entry name" value="MFS"/>
    <property type="match status" value="1"/>
</dbReference>
<keyword evidence="4 6" id="KW-1133">Transmembrane helix</keyword>
<name>A0A429X5B1_SIMTE</name>
<dbReference type="RefSeq" id="WP_120117682.1">
    <property type="nucleotide sequence ID" value="NZ_DAMDJW010000009.1"/>
</dbReference>
<dbReference type="PANTHER" id="PTHR23531:SF1">
    <property type="entry name" value="QUINOLENE RESISTANCE PROTEIN NORA"/>
    <property type="match status" value="1"/>
</dbReference>
<dbReference type="Proteomes" id="UP000287296">
    <property type="component" value="Unassembled WGS sequence"/>
</dbReference>
<sequence length="406" mass="44842">MEKEKRTTKGKLWTKSFTLLVMANLFVFMSFQMLIPTVSPYLKSLGASGVEIGLVTMVFSVGAVIIRPFIGYLLGFCQRRWLILVGAAGLLFVTILYPLTQIIFVLLIFRFLHGFMWGWSSTVNGTAAVDIVPNDRIGEGMGYFGLSITVGMIIAPSIGIFLYQHYSFDTMINISAVFGVIAFLLLSIIKYQTPENVKNVNKKDVHFSFSGSLIESSSWFPAFVTLLATFGYGTIVTFIVIFSEERGIDQIFLFYFLNAITATLVRPITGKWFDRNGPKLLVIVCSALTFISMWILSFSTNWVGIAISGCLFGAGYGSLIPALQAWVLAKTPKARRGVANGMFYSAIDVGIGMSGLVFGMVALFMDTAKLFQISSFFFIAVIAFTLFAGEKTVYQSAGRMNRDVDI</sequence>
<organism evidence="8 9">
    <name type="scientific">Siminovitchia terrae</name>
    <name type="common">Bacillus terrae</name>
    <dbReference type="NCBI Taxonomy" id="1914933"/>
    <lineage>
        <taxon>Bacteria</taxon>
        <taxon>Bacillati</taxon>
        <taxon>Bacillota</taxon>
        <taxon>Bacilli</taxon>
        <taxon>Bacillales</taxon>
        <taxon>Bacillaceae</taxon>
        <taxon>Siminovitchia</taxon>
    </lineage>
</organism>
<evidence type="ECO:0000256" key="1">
    <source>
        <dbReference type="ARBA" id="ARBA00004651"/>
    </source>
</evidence>
<dbReference type="PANTHER" id="PTHR23531">
    <property type="entry name" value="QUINOLENE RESISTANCE PROTEIN NORA"/>
    <property type="match status" value="1"/>
</dbReference>
<dbReference type="GO" id="GO:0005886">
    <property type="term" value="C:plasma membrane"/>
    <property type="evidence" value="ECO:0007669"/>
    <property type="project" value="UniProtKB-SubCell"/>
</dbReference>
<feature type="transmembrane region" description="Helical" evidence="6">
    <location>
        <begin position="144"/>
        <end position="164"/>
    </location>
</feature>
<feature type="transmembrane region" description="Helical" evidence="6">
    <location>
        <begin position="341"/>
        <end position="364"/>
    </location>
</feature>
<feature type="transmembrane region" description="Helical" evidence="6">
    <location>
        <begin position="12"/>
        <end position="32"/>
    </location>
</feature>
<comment type="subcellular location">
    <subcellularLocation>
        <location evidence="1">Cell membrane</location>
        <topology evidence="1">Multi-pass membrane protein</topology>
    </subcellularLocation>
</comment>
<feature type="transmembrane region" description="Helical" evidence="6">
    <location>
        <begin position="170"/>
        <end position="189"/>
    </location>
</feature>
<accession>A0A429X5B1</accession>
<dbReference type="CDD" id="cd17489">
    <property type="entry name" value="MFS_YfcJ_like"/>
    <property type="match status" value="1"/>
</dbReference>
<dbReference type="Gene3D" id="1.20.1250.20">
    <property type="entry name" value="MFS general substrate transporter like domains"/>
    <property type="match status" value="1"/>
</dbReference>
<dbReference type="EMBL" id="QYTW02000018">
    <property type="protein sequence ID" value="RST58615.1"/>
    <property type="molecule type" value="Genomic_DNA"/>
</dbReference>
<feature type="domain" description="Major facilitator superfamily (MFS) profile" evidence="7">
    <location>
        <begin position="16"/>
        <end position="393"/>
    </location>
</feature>
<dbReference type="InterPro" id="IPR052714">
    <property type="entry name" value="MFS_Exporter"/>
</dbReference>
<feature type="transmembrane region" description="Helical" evidence="6">
    <location>
        <begin position="81"/>
        <end position="109"/>
    </location>
</feature>
<evidence type="ECO:0000256" key="3">
    <source>
        <dbReference type="ARBA" id="ARBA00022692"/>
    </source>
</evidence>
<evidence type="ECO:0000256" key="5">
    <source>
        <dbReference type="ARBA" id="ARBA00023136"/>
    </source>
</evidence>
<feature type="transmembrane region" description="Helical" evidence="6">
    <location>
        <begin position="305"/>
        <end position="329"/>
    </location>
</feature>
<evidence type="ECO:0000256" key="2">
    <source>
        <dbReference type="ARBA" id="ARBA00022448"/>
    </source>
</evidence>
<reference evidence="8 9" key="1">
    <citation type="submission" date="2018-12" db="EMBL/GenBank/DDBJ databases">
        <authorList>
            <person name="Sun L."/>
            <person name="Chen Z."/>
        </authorList>
    </citation>
    <scope>NUCLEOTIDE SEQUENCE [LARGE SCALE GENOMIC DNA]</scope>
    <source>
        <strain evidence="8 9">LMG 29736</strain>
    </source>
</reference>
<keyword evidence="2" id="KW-0813">Transport</keyword>
<gene>
    <name evidence="8" type="ORF">D5F11_016415</name>
</gene>
<dbReference type="Pfam" id="PF07690">
    <property type="entry name" value="MFS_1"/>
    <property type="match status" value="1"/>
</dbReference>
<evidence type="ECO:0000259" key="7">
    <source>
        <dbReference type="PROSITE" id="PS50850"/>
    </source>
</evidence>
<dbReference type="InterPro" id="IPR020846">
    <property type="entry name" value="MFS_dom"/>
</dbReference>
<dbReference type="InterPro" id="IPR036259">
    <property type="entry name" value="MFS_trans_sf"/>
</dbReference>
<keyword evidence="5 6" id="KW-0472">Membrane</keyword>
<feature type="transmembrane region" description="Helical" evidence="6">
    <location>
        <begin position="219"/>
        <end position="242"/>
    </location>
</feature>
<dbReference type="OrthoDB" id="9814001at2"/>
<feature type="transmembrane region" description="Helical" evidence="6">
    <location>
        <begin position="52"/>
        <end position="74"/>
    </location>
</feature>
<dbReference type="PRINTS" id="PR01035">
    <property type="entry name" value="TCRTETA"/>
</dbReference>
<feature type="transmembrane region" description="Helical" evidence="6">
    <location>
        <begin position="248"/>
        <end position="268"/>
    </location>
</feature>
<dbReference type="GO" id="GO:0022857">
    <property type="term" value="F:transmembrane transporter activity"/>
    <property type="evidence" value="ECO:0007669"/>
    <property type="project" value="InterPro"/>
</dbReference>